<keyword evidence="3" id="KW-0472">Membrane</keyword>
<protein>
    <submittedName>
        <fullName evidence="5">CapA family protein</fullName>
    </submittedName>
</protein>
<feature type="domain" description="Capsule synthesis protein CapA" evidence="4">
    <location>
        <begin position="101"/>
        <end position="353"/>
    </location>
</feature>
<evidence type="ECO:0000256" key="1">
    <source>
        <dbReference type="ARBA" id="ARBA00005662"/>
    </source>
</evidence>
<evidence type="ECO:0000313" key="6">
    <source>
        <dbReference type="Proteomes" id="UP000293568"/>
    </source>
</evidence>
<dbReference type="Proteomes" id="UP000293568">
    <property type="component" value="Chromosome"/>
</dbReference>
<keyword evidence="6" id="KW-1185">Reference proteome</keyword>
<gene>
    <name evidence="5" type="ORF">ET464_06505</name>
</gene>
<name>A0A4P6ET31_9BACL</name>
<dbReference type="Gene3D" id="3.60.21.10">
    <property type="match status" value="1"/>
</dbReference>
<dbReference type="RefSeq" id="WP_129439323.1">
    <property type="nucleotide sequence ID" value="NZ_CP035492.1"/>
</dbReference>
<feature type="transmembrane region" description="Helical" evidence="3">
    <location>
        <begin position="12"/>
        <end position="34"/>
    </location>
</feature>
<organism evidence="5 6">
    <name type="scientific">Paenibacillus protaetiae</name>
    <dbReference type="NCBI Taxonomy" id="2509456"/>
    <lineage>
        <taxon>Bacteria</taxon>
        <taxon>Bacillati</taxon>
        <taxon>Bacillota</taxon>
        <taxon>Bacilli</taxon>
        <taxon>Bacillales</taxon>
        <taxon>Paenibacillaceae</taxon>
        <taxon>Paenibacillus</taxon>
    </lineage>
</organism>
<evidence type="ECO:0000256" key="3">
    <source>
        <dbReference type="SAM" id="Phobius"/>
    </source>
</evidence>
<dbReference type="InterPro" id="IPR019079">
    <property type="entry name" value="Capsule_synth_CapA"/>
</dbReference>
<dbReference type="CDD" id="cd07381">
    <property type="entry name" value="MPP_CapA"/>
    <property type="match status" value="1"/>
</dbReference>
<dbReference type="Pfam" id="PF09587">
    <property type="entry name" value="PGA_cap"/>
    <property type="match status" value="1"/>
</dbReference>
<evidence type="ECO:0000259" key="4">
    <source>
        <dbReference type="SMART" id="SM00854"/>
    </source>
</evidence>
<sequence length="440" mass="49009">MRQRRKRRKHRVLNLWLLVFSLAGLVFIGWSAGWDRIFTEPAALNGSHHSSPPAAGSPQASSDSAQTAGSSPSGLPGSSASPNPASPVPTPRSEPEYRTAVWMAVGDVMMHTPELPGAYDRKQKRYNFDPYFEQVKPILGQGDWVLANLETPVAGKQYGYNGYPNFNAPDELLEALQHSGFNVLTFANNHMLDQGEQGLLNTVEQIKHYGFATKGAAASQEESDQAVIVEQNGIKMGLLAYTYGTNGHQITSGRSYLASYINEAKMKQDIQTIRKAGADFVVVALHFGVEYETEPNEEQKRLARSLIAEGADIVAGSHSHVLQPYEVVQTATEDGKPREGLILYSMGNFLSNQRGDTKDYGAIFRLTVKQNREDGSIQLDDIEAIPTWVYRYREGDFFQYRILPVEQTLAQEASKQLTDQEYAAMQKTYDALQTRLHEWQ</sequence>
<keyword evidence="3" id="KW-1133">Transmembrane helix</keyword>
<dbReference type="EMBL" id="CP035492">
    <property type="protein sequence ID" value="QAY66094.1"/>
    <property type="molecule type" value="Genomic_DNA"/>
</dbReference>
<dbReference type="SUPFAM" id="SSF56300">
    <property type="entry name" value="Metallo-dependent phosphatases"/>
    <property type="match status" value="1"/>
</dbReference>
<feature type="region of interest" description="Disordered" evidence="2">
    <location>
        <begin position="45"/>
        <end position="94"/>
    </location>
</feature>
<dbReference type="PANTHER" id="PTHR33393">
    <property type="entry name" value="POLYGLUTAMINE SYNTHESIS ACCESSORY PROTEIN RV0574C-RELATED"/>
    <property type="match status" value="1"/>
</dbReference>
<dbReference type="OrthoDB" id="9810906at2"/>
<evidence type="ECO:0000313" key="5">
    <source>
        <dbReference type="EMBL" id="QAY66094.1"/>
    </source>
</evidence>
<dbReference type="InterPro" id="IPR029052">
    <property type="entry name" value="Metallo-depent_PP-like"/>
</dbReference>
<dbReference type="KEGG" id="pprt:ET464_06505"/>
<reference evidence="5 6" key="1">
    <citation type="submission" date="2019-01" db="EMBL/GenBank/DDBJ databases">
        <title>Genome sequencing of strain FW100M-2.</title>
        <authorList>
            <person name="Heo J."/>
            <person name="Kim S.-J."/>
            <person name="Kim J.-S."/>
            <person name="Hong S.-B."/>
            <person name="Kwon S.-W."/>
        </authorList>
    </citation>
    <scope>NUCLEOTIDE SEQUENCE [LARGE SCALE GENOMIC DNA]</scope>
    <source>
        <strain evidence="5 6">FW100M-2</strain>
    </source>
</reference>
<dbReference type="SMART" id="SM00854">
    <property type="entry name" value="PGA_cap"/>
    <property type="match status" value="1"/>
</dbReference>
<comment type="similarity">
    <text evidence="1">Belongs to the CapA family.</text>
</comment>
<dbReference type="InterPro" id="IPR052169">
    <property type="entry name" value="CW_Biosynth-Accessory"/>
</dbReference>
<feature type="compositionally biased region" description="Low complexity" evidence="2">
    <location>
        <begin position="46"/>
        <end position="83"/>
    </location>
</feature>
<proteinExistence type="inferred from homology"/>
<keyword evidence="3" id="KW-0812">Transmembrane</keyword>
<dbReference type="PANTHER" id="PTHR33393:SF12">
    <property type="entry name" value="CAPSULE BIOSYNTHESIS PROTEIN CAPA"/>
    <property type="match status" value="1"/>
</dbReference>
<accession>A0A4P6ET31</accession>
<dbReference type="AlphaFoldDB" id="A0A4P6ET31"/>
<evidence type="ECO:0000256" key="2">
    <source>
        <dbReference type="SAM" id="MobiDB-lite"/>
    </source>
</evidence>